<feature type="region of interest" description="Disordered" evidence="2">
    <location>
        <begin position="90"/>
        <end position="136"/>
    </location>
</feature>
<dbReference type="KEGG" id="bfo:118407993"/>
<comment type="similarity">
    <text evidence="1">Belongs to the helicase family.</text>
</comment>
<keyword evidence="1" id="KW-0547">Nucleotide-binding</keyword>
<feature type="domain" description="DUF6570" evidence="6">
    <location>
        <begin position="38"/>
        <end position="69"/>
    </location>
</feature>
<feature type="domain" description="DNA helicase Pif1-like DEAD-box helicase" evidence="4">
    <location>
        <begin position="961"/>
        <end position="1162"/>
    </location>
</feature>
<accession>A0A9J7HU53</accession>
<evidence type="ECO:0000259" key="7">
    <source>
        <dbReference type="Pfam" id="PF21530"/>
    </source>
</evidence>
<dbReference type="InterPro" id="IPR046700">
    <property type="entry name" value="DUF6570"/>
</dbReference>
<comment type="catalytic activity">
    <reaction evidence="1">
        <text>ATP + H2O = ADP + phosphate + H(+)</text>
        <dbReference type="Rhea" id="RHEA:13065"/>
        <dbReference type="ChEBI" id="CHEBI:15377"/>
        <dbReference type="ChEBI" id="CHEBI:15378"/>
        <dbReference type="ChEBI" id="CHEBI:30616"/>
        <dbReference type="ChEBI" id="CHEBI:43474"/>
        <dbReference type="ChEBI" id="CHEBI:456216"/>
        <dbReference type="EC" id="5.6.2.3"/>
    </reaction>
</comment>
<dbReference type="Pfam" id="PF05970">
    <property type="entry name" value="PIF1"/>
    <property type="match status" value="1"/>
</dbReference>
<comment type="cofactor">
    <cofactor evidence="1">
        <name>Mg(2+)</name>
        <dbReference type="ChEBI" id="CHEBI:18420"/>
    </cofactor>
</comment>
<dbReference type="GO" id="GO:0043139">
    <property type="term" value="F:5'-3' DNA helicase activity"/>
    <property type="evidence" value="ECO:0007669"/>
    <property type="project" value="UniProtKB-EC"/>
</dbReference>
<organism evidence="8 9">
    <name type="scientific">Branchiostoma floridae</name>
    <name type="common">Florida lancelet</name>
    <name type="synonym">Amphioxus</name>
    <dbReference type="NCBI Taxonomy" id="7739"/>
    <lineage>
        <taxon>Eukaryota</taxon>
        <taxon>Metazoa</taxon>
        <taxon>Chordata</taxon>
        <taxon>Cephalochordata</taxon>
        <taxon>Leptocardii</taxon>
        <taxon>Amphioxiformes</taxon>
        <taxon>Branchiostomatidae</taxon>
        <taxon>Branchiostoma</taxon>
    </lineage>
</organism>
<dbReference type="InterPro" id="IPR025476">
    <property type="entry name" value="Helitron_helicase-like"/>
</dbReference>
<dbReference type="OrthoDB" id="8196283at2759"/>
<keyword evidence="1" id="KW-0234">DNA repair</keyword>
<dbReference type="InterPro" id="IPR036691">
    <property type="entry name" value="Endo/exonu/phosph_ase_sf"/>
</dbReference>
<dbReference type="RefSeq" id="XP_035664490.1">
    <property type="nucleotide sequence ID" value="XM_035808597.1"/>
</dbReference>
<name>A0A9J7HU53_BRAFL</name>
<keyword evidence="1" id="KW-0378">Hydrolase</keyword>
<dbReference type="PANTHER" id="PTHR47642:SF8">
    <property type="entry name" value="ATP-DEPENDENT DNA HELICASE"/>
    <property type="match status" value="1"/>
</dbReference>
<dbReference type="InterPro" id="IPR027417">
    <property type="entry name" value="P-loop_NTPase"/>
</dbReference>
<dbReference type="GO" id="GO:0006281">
    <property type="term" value="P:DNA repair"/>
    <property type="evidence" value="ECO:0007669"/>
    <property type="project" value="UniProtKB-KW"/>
</dbReference>
<evidence type="ECO:0000259" key="5">
    <source>
        <dbReference type="Pfam" id="PF14214"/>
    </source>
</evidence>
<dbReference type="GO" id="GO:0016787">
    <property type="term" value="F:hydrolase activity"/>
    <property type="evidence" value="ECO:0007669"/>
    <property type="project" value="UniProtKB-KW"/>
</dbReference>
<evidence type="ECO:0000313" key="8">
    <source>
        <dbReference type="Proteomes" id="UP000001554"/>
    </source>
</evidence>
<proteinExistence type="inferred from homology"/>
<evidence type="ECO:0000313" key="9">
    <source>
        <dbReference type="RefSeq" id="XP_035664490.1"/>
    </source>
</evidence>
<dbReference type="SUPFAM" id="SSF52540">
    <property type="entry name" value="P-loop containing nucleoside triphosphate hydrolases"/>
    <property type="match status" value="2"/>
</dbReference>
<evidence type="ECO:0000259" key="6">
    <source>
        <dbReference type="Pfam" id="PF20209"/>
    </source>
</evidence>
<dbReference type="Gene3D" id="3.40.50.300">
    <property type="entry name" value="P-loop containing nucleotide triphosphate hydrolases"/>
    <property type="match status" value="1"/>
</dbReference>
<dbReference type="GeneID" id="118407993"/>
<protein>
    <recommendedName>
        <fullName evidence="1">ATP-dependent DNA helicase</fullName>
        <ecNumber evidence="1">5.6.2.3</ecNumber>
    </recommendedName>
</protein>
<reference evidence="9" key="1">
    <citation type="submission" date="2025-08" db="UniProtKB">
        <authorList>
            <consortium name="RefSeq"/>
        </authorList>
    </citation>
    <scope>IDENTIFICATION</scope>
    <source>
        <strain evidence="9">S238N-H82</strain>
        <tissue evidence="9">Testes</tissue>
    </source>
</reference>
<dbReference type="Gene3D" id="3.60.10.10">
    <property type="entry name" value="Endonuclease/exonuclease/phosphatase"/>
    <property type="match status" value="1"/>
</dbReference>
<dbReference type="InterPro" id="IPR049163">
    <property type="entry name" value="Pif1-like_2B_dom"/>
</dbReference>
<dbReference type="EC" id="5.6.2.3" evidence="1"/>
<feature type="compositionally biased region" description="Basic and acidic residues" evidence="2">
    <location>
        <begin position="113"/>
        <end position="126"/>
    </location>
</feature>
<keyword evidence="1" id="KW-0067">ATP-binding</keyword>
<dbReference type="Pfam" id="PF14214">
    <property type="entry name" value="Helitron_like_N"/>
    <property type="match status" value="1"/>
</dbReference>
<gene>
    <name evidence="9" type="primary">LOC118407993</name>
</gene>
<dbReference type="SUPFAM" id="SSF56219">
    <property type="entry name" value="DNase I-like"/>
    <property type="match status" value="1"/>
</dbReference>
<dbReference type="PANTHER" id="PTHR47642">
    <property type="entry name" value="ATP-DEPENDENT DNA HELICASE"/>
    <property type="match status" value="1"/>
</dbReference>
<feature type="domain" description="Endonuclease/exonuclease/phosphatase" evidence="3">
    <location>
        <begin position="1428"/>
        <end position="1620"/>
    </location>
</feature>
<evidence type="ECO:0000256" key="1">
    <source>
        <dbReference type="RuleBase" id="RU363044"/>
    </source>
</evidence>
<evidence type="ECO:0000259" key="3">
    <source>
        <dbReference type="Pfam" id="PF03372"/>
    </source>
</evidence>
<keyword evidence="1" id="KW-0227">DNA damage</keyword>
<dbReference type="OMA" id="MITQNIW"/>
<evidence type="ECO:0000256" key="2">
    <source>
        <dbReference type="SAM" id="MobiDB-lite"/>
    </source>
</evidence>
<dbReference type="InterPro" id="IPR005135">
    <property type="entry name" value="Endo/exonuclease/phosphatase"/>
</dbReference>
<keyword evidence="1" id="KW-0347">Helicase</keyword>
<feature type="compositionally biased region" description="Basic and acidic residues" evidence="2">
    <location>
        <begin position="90"/>
        <end position="105"/>
    </location>
</feature>
<dbReference type="GO" id="GO:0006310">
    <property type="term" value="P:DNA recombination"/>
    <property type="evidence" value="ECO:0007669"/>
    <property type="project" value="UniProtKB-KW"/>
</dbReference>
<dbReference type="Pfam" id="PF21530">
    <property type="entry name" value="Pif1_2B_dom"/>
    <property type="match status" value="1"/>
</dbReference>
<dbReference type="GO" id="GO:0005524">
    <property type="term" value="F:ATP binding"/>
    <property type="evidence" value="ECO:0007669"/>
    <property type="project" value="UniProtKB-KW"/>
</dbReference>
<keyword evidence="8" id="KW-1185">Reference proteome</keyword>
<dbReference type="InterPro" id="IPR051055">
    <property type="entry name" value="PIF1_helicase"/>
</dbReference>
<feature type="domain" description="DNA helicase Pif1-like 2B" evidence="7">
    <location>
        <begin position="1244"/>
        <end position="1273"/>
    </location>
</feature>
<dbReference type="Pfam" id="PF20209">
    <property type="entry name" value="DUF6570"/>
    <property type="match status" value="1"/>
</dbReference>
<dbReference type="Pfam" id="PF03372">
    <property type="entry name" value="Exo_endo_phos"/>
    <property type="match status" value="1"/>
</dbReference>
<keyword evidence="1" id="KW-0233">DNA recombination</keyword>
<dbReference type="Proteomes" id="UP000001554">
    <property type="component" value="Unplaced"/>
</dbReference>
<dbReference type="InterPro" id="IPR010285">
    <property type="entry name" value="DNA_helicase_pif1-like_DEAD"/>
</dbReference>
<sequence>MFQLNYRQSHRFYRDYQATAEVVPLKLKRRLCYQGHYMYEYIRPKKVVDALVWLKDNNPLYKDITICPDWEQEWEGDDPDLWEAMTGRITENKDREATLSPREDGPATPGNDNHGEPALETERGEIDLEEEEDRISFEQTSQLRGLPYDTMLQEERVADGECTYSLAPGENQKPCPFLTDEKFEEMANPSKYPFGRGGLLQERSTNITPRKYFNQRLLHQDGRFARDIEYLLTAQYTVEAKQVRDSIQISMRQTRGHTFRNKTINAGLMKNSDNVQAMLRTDMAFKFMRNIRGSPAYWNTVLLDLLAMVRQLGIPTWFLTLSAADMQWPEVIQSIAHQYGKTLTAEDIKNMPWEEKCSWLRCNPVTAARQFNHRLNVFFKEFIGGKANPIGELQDFMIRIEFQARGSPHAHTILWMKDAPKLNVNSDKEVIAFINKHQTCAIPDEEDSELRNLVLSLQRHVHSATCRKGGICRFKFPHQPSKETVIARPDQEELSNVTKKQKEVLSKVRSVMDDKNIPEDISLQNLLQKADVSPDAYEQALKVAKSEKIILQRHPSERNINQYNPKILTTWRANMDLQFILDPYSCIMYITSYMLKSERAMSELLRKVAEESRGEDLKAKLTKVGSAFLNNRELSAQEAAWKQTSLPLHRASRARVFVNTAPKEKRVSMLKPQSVLQDMADEDDNIFCTSLTDRYESRPNILKDMSLIEFAATYKTGGQDAPDEVFDHIPEVRHSCDDQDATCSGETDEEDSKRYPPVITLLNDMGQMRKRKRHCIVRFHKEKNEGEERYRNLLMLYYPWRNEDVDLKAHFSSFKEHYDCVKDTVHANEAKFSVHAEAIEEAYDNLQRNGPPEDAWDSIAPNAEFQQAEQQAEGTTIENELHEENDRDNIDLAPHTKPSGHSELYMRFSTELNTTSLTSSTYRSMMRSLNTAQMEVVRFHRKWCKDAIYALQHDQPVPQYTLFLSGPGGVGKSHVIKLIHHDTIRLVQRLSGHFDPDELSVLITAFTGTAAFNIDGMTLHSALGFGGGPKKDKEYRPLGSEKLHNLRLRLGKLKLLIVDEVSMLGSDHLYHTHRRLEDICGTCDPDSRFGGVSILAVGDLFQLQPVGQRHVFDLPSDSYAKLHGSLWEENFSMMELTECVRQREDQRFAQLLLRMRTAKCTEGDIAVLKSRIISKTDPNYPSEVLHVFKTNKEVDDHNKEHLKKLSTQHFHIQAIDTKKDIYTGLVDVGLYKTKNDKGLRETVSLAVGARVMVTVNIDVADGLVNGTLGKVVGIDNTLNDVHAVLVTFDSDRVGRQAKADSQYKDSYPGAVPIKRQSLQILTGSTQTVQAQRAQFPLTLAWGCTIHKVQGKTLDRIVVSMDDKSNFMPGQCYVAMSRVKTLNGLYLLGFDPKSIRCNPDVVQEMNRLRQKLSPKVPLPFATTMSGMQIRLLNIRSYLEHLDDLKVDQTVPQADVLCIVETFLKGQEPIDIVLSNAQSFRADRVGRLGGGVMAVARKAVCPTELAITSSELECTAITVIKSSTKVNIVTIYRPPCFPPAIFMDRLQNILPLLQNPTVILGDFNFDLLKYPDHNILTVMNQFGFKQQVQTPTTDQGSLLDHVYINSNCSAQVNVVDTYYSDHDMVCISLNCKDHADDTP</sequence>
<dbReference type="GO" id="GO:0000723">
    <property type="term" value="P:telomere maintenance"/>
    <property type="evidence" value="ECO:0007669"/>
    <property type="project" value="InterPro"/>
</dbReference>
<evidence type="ECO:0000259" key="4">
    <source>
        <dbReference type="Pfam" id="PF05970"/>
    </source>
</evidence>
<feature type="domain" description="Helitron helicase-like" evidence="5">
    <location>
        <begin position="216"/>
        <end position="414"/>
    </location>
</feature>